<organism evidence="2 3">
    <name type="scientific">Marinilabilia rubra</name>
    <dbReference type="NCBI Taxonomy" id="2162893"/>
    <lineage>
        <taxon>Bacteria</taxon>
        <taxon>Pseudomonadati</taxon>
        <taxon>Bacteroidota</taxon>
        <taxon>Bacteroidia</taxon>
        <taxon>Marinilabiliales</taxon>
        <taxon>Marinilabiliaceae</taxon>
        <taxon>Marinilabilia</taxon>
    </lineage>
</organism>
<dbReference type="GO" id="GO:0004534">
    <property type="term" value="F:5'-3' RNA exonuclease activity"/>
    <property type="evidence" value="ECO:0007669"/>
    <property type="project" value="TreeGrafter"/>
</dbReference>
<sequence length="253" mass="28227">MLKTFRADLHVHTVLSPCGNLDMSPGRIINEALKKNIDILAVTDHNSTRQCRVVMELGRQKGITVWGGAEINTREEVHCLALFDEMNAIDEFQKWLDKWLIKVPNNPDYFGDQVWVDAEDNILGEEERLLIAALDRNLDESYQLVKSLGGLFIPAHIDRKSNSLSSQLGFVPPDIQADALEISPKAEPALVDKMGWGKIKPLVAGSDAHWPEKLGSHLTLLTIKDTKLEEFKRALNGESGRSVMPELLKNKGG</sequence>
<evidence type="ECO:0000259" key="1">
    <source>
        <dbReference type="SMART" id="SM00481"/>
    </source>
</evidence>
<dbReference type="SMART" id="SM00481">
    <property type="entry name" value="POLIIIAc"/>
    <property type="match status" value="1"/>
</dbReference>
<reference evidence="2 3" key="1">
    <citation type="submission" date="2018-05" db="EMBL/GenBank/DDBJ databases">
        <title>Marinilabilia rubrum sp. nov., isolated from saltern sediment.</title>
        <authorList>
            <person name="Zhang R."/>
        </authorList>
    </citation>
    <scope>NUCLEOTIDE SEQUENCE [LARGE SCALE GENOMIC DNA]</scope>
    <source>
        <strain evidence="2 3">WTE16</strain>
    </source>
</reference>
<dbReference type="InterPro" id="IPR003141">
    <property type="entry name" value="Pol/His_phosphatase_N"/>
</dbReference>
<evidence type="ECO:0000313" key="2">
    <source>
        <dbReference type="EMBL" id="PWE00867.1"/>
    </source>
</evidence>
<dbReference type="AlphaFoldDB" id="A0A2U2BCW4"/>
<accession>A0A2U2BCW4</accession>
<gene>
    <name evidence="2" type="ORF">DDZ16_04575</name>
</gene>
<dbReference type="Pfam" id="PF13263">
    <property type="entry name" value="PHP_C"/>
    <property type="match status" value="1"/>
</dbReference>
<feature type="domain" description="Polymerase/histidinol phosphatase N-terminal" evidence="1">
    <location>
        <begin position="7"/>
        <end position="75"/>
    </location>
</feature>
<dbReference type="PANTHER" id="PTHR42924">
    <property type="entry name" value="EXONUCLEASE"/>
    <property type="match status" value="1"/>
</dbReference>
<dbReference type="Proteomes" id="UP000244956">
    <property type="component" value="Unassembled WGS sequence"/>
</dbReference>
<dbReference type="Gene3D" id="3.20.20.140">
    <property type="entry name" value="Metal-dependent hydrolases"/>
    <property type="match status" value="1"/>
</dbReference>
<dbReference type="Pfam" id="PF02811">
    <property type="entry name" value="PHP"/>
    <property type="match status" value="1"/>
</dbReference>
<dbReference type="CDD" id="cd07432">
    <property type="entry name" value="PHP_HisPPase"/>
    <property type="match status" value="1"/>
</dbReference>
<dbReference type="GO" id="GO:0035312">
    <property type="term" value="F:5'-3' DNA exonuclease activity"/>
    <property type="evidence" value="ECO:0007669"/>
    <property type="project" value="TreeGrafter"/>
</dbReference>
<dbReference type="SUPFAM" id="SSF89550">
    <property type="entry name" value="PHP domain-like"/>
    <property type="match status" value="1"/>
</dbReference>
<dbReference type="InterPro" id="IPR004013">
    <property type="entry name" value="PHP_dom"/>
</dbReference>
<dbReference type="InterPro" id="IPR016195">
    <property type="entry name" value="Pol/histidinol_Pase-like"/>
</dbReference>
<protein>
    <submittedName>
        <fullName evidence="2">Histidinol-phosphatase</fullName>
    </submittedName>
</protein>
<dbReference type="PANTHER" id="PTHR42924:SF3">
    <property type="entry name" value="POLYMERASE_HISTIDINOL PHOSPHATASE N-TERMINAL DOMAIN-CONTAINING PROTEIN"/>
    <property type="match status" value="1"/>
</dbReference>
<dbReference type="InterPro" id="IPR052018">
    <property type="entry name" value="PHP_domain"/>
</dbReference>
<name>A0A2U2BCW4_9BACT</name>
<comment type="caution">
    <text evidence="2">The sequence shown here is derived from an EMBL/GenBank/DDBJ whole genome shotgun (WGS) entry which is preliminary data.</text>
</comment>
<dbReference type="EMBL" id="QEWP01000002">
    <property type="protein sequence ID" value="PWE00867.1"/>
    <property type="molecule type" value="Genomic_DNA"/>
</dbReference>
<keyword evidence="3" id="KW-1185">Reference proteome</keyword>
<dbReference type="OrthoDB" id="9791620at2"/>
<evidence type="ECO:0000313" key="3">
    <source>
        <dbReference type="Proteomes" id="UP000244956"/>
    </source>
</evidence>
<proteinExistence type="predicted"/>